<evidence type="ECO:0000313" key="1">
    <source>
        <dbReference type="EMBL" id="NNF08199.1"/>
    </source>
</evidence>
<evidence type="ECO:0000313" key="2">
    <source>
        <dbReference type="Proteomes" id="UP000547674"/>
    </source>
</evidence>
<protein>
    <recommendedName>
        <fullName evidence="3">DUF1207 domain-containing protein</fullName>
    </recommendedName>
</protein>
<gene>
    <name evidence="1" type="ORF">HKN21_15655</name>
</gene>
<organism evidence="1 2">
    <name type="scientific">Eiseniibacteriota bacterium</name>
    <dbReference type="NCBI Taxonomy" id="2212470"/>
    <lineage>
        <taxon>Bacteria</taxon>
        <taxon>Candidatus Eiseniibacteriota</taxon>
    </lineage>
</organism>
<proteinExistence type="predicted"/>
<dbReference type="Proteomes" id="UP000547674">
    <property type="component" value="Unassembled WGS sequence"/>
</dbReference>
<evidence type="ECO:0008006" key="3">
    <source>
        <dbReference type="Google" id="ProtNLM"/>
    </source>
</evidence>
<reference evidence="1 2" key="1">
    <citation type="submission" date="2020-03" db="EMBL/GenBank/DDBJ databases">
        <title>Metabolic flexibility allows generalist bacteria to become dominant in a frequently disturbed ecosystem.</title>
        <authorList>
            <person name="Chen Y.-J."/>
            <person name="Leung P.M."/>
            <person name="Bay S.K."/>
            <person name="Hugenholtz P."/>
            <person name="Kessler A.J."/>
            <person name="Shelley G."/>
            <person name="Waite D.W."/>
            <person name="Cook P.L."/>
            <person name="Greening C."/>
        </authorList>
    </citation>
    <scope>NUCLEOTIDE SEQUENCE [LARGE SCALE GENOMIC DNA]</scope>
    <source>
        <strain evidence="1">SS_bin_28</strain>
    </source>
</reference>
<name>A0A7Y2EE70_UNCEI</name>
<comment type="caution">
    <text evidence="1">The sequence shown here is derived from an EMBL/GenBank/DDBJ whole genome shotgun (WGS) entry which is preliminary data.</text>
</comment>
<dbReference type="AlphaFoldDB" id="A0A7Y2EE70"/>
<sequence>MLRSVLLALLGLFILGPVSKAATWLPAETLFPRHLASPLEPRMAITAHLDGDQMDAALGQGIPIVQFGGTHPWAIQLEAAALFTLGRDGSFFPLQTFDGLVGLGFETERQPFFFRLRLMHQSAHLADGDSTVTFRGKTFSREYATTEVAYAFDRSGRFKQAVVYGGLSASWHAVPEDKLRLHVGGHVQTPQGFTLGLHLSLRDTDSAVLRRHVLLGWTFKHTMFLGLRYGKGDAFQGQREGLPVEDLSFELRWDRNP</sequence>
<accession>A0A7Y2EE70</accession>
<dbReference type="EMBL" id="JABDJR010000629">
    <property type="protein sequence ID" value="NNF08199.1"/>
    <property type="molecule type" value="Genomic_DNA"/>
</dbReference>